<feature type="compositionally biased region" description="Polar residues" evidence="1">
    <location>
        <begin position="138"/>
        <end position="148"/>
    </location>
</feature>
<feature type="region of interest" description="Disordered" evidence="1">
    <location>
        <begin position="118"/>
        <end position="148"/>
    </location>
</feature>
<evidence type="ECO:0000313" key="2">
    <source>
        <dbReference type="EMBL" id="TIB82357.1"/>
    </source>
</evidence>
<gene>
    <name evidence="2" type="ORF">E3Q22_00316</name>
</gene>
<name>A0A4T0MH84_9BASI</name>
<feature type="compositionally biased region" description="Basic and acidic residues" evidence="1">
    <location>
        <begin position="121"/>
        <end position="137"/>
    </location>
</feature>
<comment type="caution">
    <text evidence="2">The sequence shown here is derived from an EMBL/GenBank/DDBJ whole genome shotgun (WGS) entry which is preliminary data.</text>
</comment>
<reference evidence="2 3" key="1">
    <citation type="submission" date="2019-03" db="EMBL/GenBank/DDBJ databases">
        <title>Sequencing 25 genomes of Wallemia mellicola.</title>
        <authorList>
            <person name="Gostincar C."/>
        </authorList>
    </citation>
    <scope>NUCLEOTIDE SEQUENCE [LARGE SCALE GENOMIC DNA]</scope>
    <source>
        <strain evidence="2 3">EXF-6152</strain>
    </source>
</reference>
<protein>
    <submittedName>
        <fullName evidence="2">Uncharacterized protein</fullName>
    </submittedName>
</protein>
<dbReference type="Proteomes" id="UP000310685">
    <property type="component" value="Unassembled WGS sequence"/>
</dbReference>
<dbReference type="AlphaFoldDB" id="A0A4T0MH84"/>
<evidence type="ECO:0000313" key="3">
    <source>
        <dbReference type="Proteomes" id="UP000310685"/>
    </source>
</evidence>
<organism evidence="2 3">
    <name type="scientific">Wallemia mellicola</name>
    <dbReference type="NCBI Taxonomy" id="1708541"/>
    <lineage>
        <taxon>Eukaryota</taxon>
        <taxon>Fungi</taxon>
        <taxon>Dikarya</taxon>
        <taxon>Basidiomycota</taxon>
        <taxon>Wallemiomycotina</taxon>
        <taxon>Wallemiomycetes</taxon>
        <taxon>Wallemiales</taxon>
        <taxon>Wallemiaceae</taxon>
        <taxon>Wallemia</taxon>
    </lineage>
</organism>
<sequence>MLFLIAKYTASFVTVSTMNVSRKDIYDEHEDEEVEEVDDGARAMLEKMLSSGWSNAVETQVEEKEDDKMDEDKPEETPALCKFDSNSYLLLFNLHIAFKLLSNAPVTKINVEDAAEASSAEYDKSVREHNEKQRQLRESSPSNDLINSRKSQFESVAVDFNWIKEQSTIHWKPLSSPTKKTATGPLSAEVLALAKTDVKDDEEEKDKQGLVSKPYVPRMSLEAPKQHNTIHKKAKKLRTPPAFFAARPDECKYAASAAYFYSKPSSRPFNRPDGCQRKYIRSDKRGITAQLEYARIAEEDRLAKKAEAAEQKLKLKNKRKFEGRGTGKGDTLGVSRVSTAGGNAAATGANATNNTKQAKAKVMQNTHLMSLVVNLNVYNKKVSNT</sequence>
<dbReference type="EMBL" id="SPRC01000002">
    <property type="protein sequence ID" value="TIB82357.1"/>
    <property type="molecule type" value="Genomic_DNA"/>
</dbReference>
<evidence type="ECO:0000256" key="1">
    <source>
        <dbReference type="SAM" id="MobiDB-lite"/>
    </source>
</evidence>
<proteinExistence type="predicted"/>
<accession>A0A4T0MH84</accession>